<evidence type="ECO:0000256" key="1">
    <source>
        <dbReference type="SAM" id="MobiDB-lite"/>
    </source>
</evidence>
<dbReference type="GeneID" id="92367352"/>
<gene>
    <name evidence="2" type="ORF">cand_031680</name>
</gene>
<dbReference type="VEuPathDB" id="CryptoDB:cand_031680"/>
<comment type="caution">
    <text evidence="2">The sequence shown here is derived from an EMBL/GenBank/DDBJ whole genome shotgun (WGS) entry which is preliminary data.</text>
</comment>
<keyword evidence="3" id="KW-1185">Reference proteome</keyword>
<dbReference type="Proteomes" id="UP000186804">
    <property type="component" value="Unassembled WGS sequence"/>
</dbReference>
<dbReference type="RefSeq" id="XP_067066645.1">
    <property type="nucleotide sequence ID" value="XM_067213394.1"/>
</dbReference>
<reference evidence="2 3" key="1">
    <citation type="submission" date="2016-10" db="EMBL/GenBank/DDBJ databases">
        <title>Reductive evolution of mitochondrial metabolism and differential evolution of invasion-related proteins in Cryptosporidium.</title>
        <authorList>
            <person name="Liu S."/>
            <person name="Roellig D.M."/>
            <person name="Guo Y."/>
            <person name="Li N."/>
            <person name="Frace M.A."/>
            <person name="Tang K."/>
            <person name="Zhang L."/>
            <person name="Feng Y."/>
            <person name="Xiao L."/>
        </authorList>
    </citation>
    <scope>NUCLEOTIDE SEQUENCE [LARGE SCALE GENOMIC DNA]</scope>
    <source>
        <strain evidence="2">30847</strain>
    </source>
</reference>
<dbReference type="AlphaFoldDB" id="A0A1J4MBU3"/>
<evidence type="ECO:0000313" key="3">
    <source>
        <dbReference type="Proteomes" id="UP000186804"/>
    </source>
</evidence>
<organism evidence="2 3">
    <name type="scientific">Cryptosporidium andersoni</name>
    <dbReference type="NCBI Taxonomy" id="117008"/>
    <lineage>
        <taxon>Eukaryota</taxon>
        <taxon>Sar</taxon>
        <taxon>Alveolata</taxon>
        <taxon>Apicomplexa</taxon>
        <taxon>Conoidasida</taxon>
        <taxon>Coccidia</taxon>
        <taxon>Eucoccidiorida</taxon>
        <taxon>Eimeriorina</taxon>
        <taxon>Cryptosporidiidae</taxon>
        <taxon>Cryptosporidium</taxon>
    </lineage>
</organism>
<dbReference type="OrthoDB" id="371976at2759"/>
<proteinExistence type="predicted"/>
<name>A0A1J4MBU3_9CRYT</name>
<protein>
    <submittedName>
        <fullName evidence="2">Uncharacterized protein</fullName>
    </submittedName>
</protein>
<accession>A0A1J4MBU3</accession>
<sequence length="522" mass="60535">MKEDDSSVLPNEDSFTFQPQINPNSRKIANSLRKKSILKLFEILSNGSEVINLMDIYKYTDSNTRILDTQQVISIQYFIPFVISKAIHLPANEVPESISEASDLVVSKFNNNPLYFELDNKMCLFISRISFLNLMLDYIRSSNGKRCPIKFNINTDKHQSSDYQDKRGIDIKKKSIKAGNQKVKLQNNSTVSNIGPRMEKAISNYFEKLKKLEEQRNAEQKIDLNPECTFNPNLIPSMYTRTNQSSKFYSKDVYMTILRKYLELDTGDDKNIESYFNSLRECTFQPNIEKFFAESVKQEMMNAAIIRKMNPCKSMQNFSSIIEEEWQGAIKTLIRENPKKHCRLVPYSKNQRPKKSGAIYEWQKSEQGPVYRNCIESCNKSKYVSNGTKSKKYSPYKWEDDLRTYNDRYDIGLIKNDVNHVESTEILSEKIKLKNNNWNRYIRLKDRHLQSLVIANIDILKDIENDQIGNPASNNKARFCANTIELVSPPAVIAIKKDIVKYLEDELSKPLPNLIEICGIND</sequence>
<dbReference type="EMBL" id="LRBS01000121">
    <property type="protein sequence ID" value="OII71455.1"/>
    <property type="molecule type" value="Genomic_DNA"/>
</dbReference>
<feature type="region of interest" description="Disordered" evidence="1">
    <location>
        <begin position="1"/>
        <end position="20"/>
    </location>
</feature>
<evidence type="ECO:0000313" key="2">
    <source>
        <dbReference type="EMBL" id="OII71455.1"/>
    </source>
</evidence>